<evidence type="ECO:0000313" key="2">
    <source>
        <dbReference type="EMBL" id="GAA1671473.1"/>
    </source>
</evidence>
<evidence type="ECO:0000313" key="3">
    <source>
        <dbReference type="Proteomes" id="UP001500596"/>
    </source>
</evidence>
<organism evidence="2 3">
    <name type="scientific">Microbacterium lacus</name>
    <dbReference type="NCBI Taxonomy" id="415217"/>
    <lineage>
        <taxon>Bacteria</taxon>
        <taxon>Bacillati</taxon>
        <taxon>Actinomycetota</taxon>
        <taxon>Actinomycetes</taxon>
        <taxon>Micrococcales</taxon>
        <taxon>Microbacteriaceae</taxon>
        <taxon>Microbacterium</taxon>
    </lineage>
</organism>
<feature type="compositionally biased region" description="Basic and acidic residues" evidence="1">
    <location>
        <begin position="1"/>
        <end position="27"/>
    </location>
</feature>
<proteinExistence type="predicted"/>
<reference evidence="3" key="1">
    <citation type="journal article" date="2019" name="Int. J. Syst. Evol. Microbiol.">
        <title>The Global Catalogue of Microorganisms (GCM) 10K type strain sequencing project: providing services to taxonomists for standard genome sequencing and annotation.</title>
        <authorList>
            <consortium name="The Broad Institute Genomics Platform"/>
            <consortium name="The Broad Institute Genome Sequencing Center for Infectious Disease"/>
            <person name="Wu L."/>
            <person name="Ma J."/>
        </authorList>
    </citation>
    <scope>NUCLEOTIDE SEQUENCE [LARGE SCALE GENOMIC DNA]</scope>
    <source>
        <strain evidence="3">JCM 15575</strain>
    </source>
</reference>
<gene>
    <name evidence="2" type="ORF">GCM10009807_14480</name>
</gene>
<evidence type="ECO:0000256" key="1">
    <source>
        <dbReference type="SAM" id="MobiDB-lite"/>
    </source>
</evidence>
<keyword evidence="3" id="KW-1185">Reference proteome</keyword>
<name>A0ABP4SFY0_9MICO</name>
<sequence length="59" mass="6348">MCMRGSRDEDAARGEQEGNEHRDREAQTAHGPPTVGSGGGRESSHPFQATPEARRVTSV</sequence>
<dbReference type="EMBL" id="BAAAPK010000001">
    <property type="protein sequence ID" value="GAA1671473.1"/>
    <property type="molecule type" value="Genomic_DNA"/>
</dbReference>
<feature type="region of interest" description="Disordered" evidence="1">
    <location>
        <begin position="1"/>
        <end position="59"/>
    </location>
</feature>
<accession>A0ABP4SFY0</accession>
<dbReference type="Proteomes" id="UP001500596">
    <property type="component" value="Unassembled WGS sequence"/>
</dbReference>
<protein>
    <submittedName>
        <fullName evidence="2">Uncharacterized protein</fullName>
    </submittedName>
</protein>
<comment type="caution">
    <text evidence="2">The sequence shown here is derived from an EMBL/GenBank/DDBJ whole genome shotgun (WGS) entry which is preliminary data.</text>
</comment>